<dbReference type="CDD" id="cd09110">
    <property type="entry name" value="PLDc_CLS_1"/>
    <property type="match status" value="1"/>
</dbReference>
<name>A0AAU7VAR7_9ACTO</name>
<dbReference type="InterPro" id="IPR025202">
    <property type="entry name" value="PLD-like_dom"/>
</dbReference>
<dbReference type="SMART" id="SM00155">
    <property type="entry name" value="PLDc"/>
    <property type="match status" value="2"/>
</dbReference>
<dbReference type="PANTHER" id="PTHR21248:SF22">
    <property type="entry name" value="PHOSPHOLIPASE D"/>
    <property type="match status" value="1"/>
</dbReference>
<sequence length="385" mass="44064">MLDRLRKARVPGGVTGFPALHPSDTAVSEDVVRTYTEGQSLYHDMLTAIRGAKELIFFETYVWRADLSGQEFKTALIEAAERGVEVYVIYDGFGSFLQSPRFKMFPRIPTLHVHKLPEIRFGLLTLNARRTGRTHRKLLVVDDQVGFIGGFNIGDDFGTEWRDTHLRVIGPSVTELSDGFVTFWNFLRRRHEPELEDRYASPWMAEITTAFNLPSRLLFPIRGLYLEAFDRAQDHIYLTTPYFIPDREFTAGLLAAVHRGVQVRILIPEYSNHILADWVSRPYLGPLLRGGVEIWLYQHAMIHSKTMTVDGIWATVGTANIDRLSMMGNAEVNMQIVSPEFAQRMEEAFNNDLTTARQLTLAEWEQRSWLTKFTEVLLGPFNPVV</sequence>
<dbReference type="SUPFAM" id="SSF56024">
    <property type="entry name" value="Phospholipase D/nuclease"/>
    <property type="match status" value="2"/>
</dbReference>
<reference evidence="2" key="1">
    <citation type="submission" date="2023-11" db="EMBL/GenBank/DDBJ databases">
        <title>Scrofimicrobium hongkongense sp. nov., isolated from a patient with peritonitis.</title>
        <authorList>
            <person name="Lao H.Y."/>
            <person name="Wong A.Y.P."/>
            <person name="Ng T.L."/>
            <person name="Wong R.Y.L."/>
            <person name="Yau M.C.Y."/>
            <person name="Lam J.Y.W."/>
            <person name="Siu G.K.H."/>
        </authorList>
    </citation>
    <scope>NUCLEOTIDE SEQUENCE</scope>
    <source>
        <strain evidence="2">R131</strain>
    </source>
</reference>
<dbReference type="Pfam" id="PF13091">
    <property type="entry name" value="PLDc_2"/>
    <property type="match status" value="2"/>
</dbReference>
<dbReference type="Gene3D" id="3.30.870.10">
    <property type="entry name" value="Endonuclease Chain A"/>
    <property type="match status" value="2"/>
</dbReference>
<dbReference type="InterPro" id="IPR001736">
    <property type="entry name" value="PLipase_D/transphosphatidylase"/>
</dbReference>
<dbReference type="GO" id="GO:0030572">
    <property type="term" value="F:phosphatidyltransferase activity"/>
    <property type="evidence" value="ECO:0007669"/>
    <property type="project" value="UniProtKB-ARBA"/>
</dbReference>
<evidence type="ECO:0000259" key="1">
    <source>
        <dbReference type="PROSITE" id="PS50035"/>
    </source>
</evidence>
<dbReference type="PANTHER" id="PTHR21248">
    <property type="entry name" value="CARDIOLIPIN SYNTHASE"/>
    <property type="match status" value="1"/>
</dbReference>
<dbReference type="EMBL" id="CP138335">
    <property type="protein sequence ID" value="XBW08975.1"/>
    <property type="molecule type" value="Genomic_DNA"/>
</dbReference>
<protein>
    <submittedName>
        <fullName evidence="2">Phospholipase D-like domain-containing protein</fullName>
    </submittedName>
</protein>
<dbReference type="CDD" id="cd09112">
    <property type="entry name" value="PLDc_CLS_2"/>
    <property type="match status" value="1"/>
</dbReference>
<proteinExistence type="predicted"/>
<dbReference type="PROSITE" id="PS50035">
    <property type="entry name" value="PLD"/>
    <property type="match status" value="2"/>
</dbReference>
<accession>A0AAU7VAR7</accession>
<dbReference type="KEGG" id="sapp:SAC06_07755"/>
<dbReference type="GO" id="GO:0032049">
    <property type="term" value="P:cardiolipin biosynthetic process"/>
    <property type="evidence" value="ECO:0007669"/>
    <property type="project" value="UniProtKB-ARBA"/>
</dbReference>
<gene>
    <name evidence="2" type="ORF">SAC06_07755</name>
</gene>
<feature type="domain" description="PLD phosphodiesterase" evidence="1">
    <location>
        <begin position="298"/>
        <end position="325"/>
    </location>
</feature>
<organism evidence="2">
    <name type="scientific">Scrofimicrobium appendicitidis</name>
    <dbReference type="NCBI Taxonomy" id="3079930"/>
    <lineage>
        <taxon>Bacteria</taxon>
        <taxon>Bacillati</taxon>
        <taxon>Actinomycetota</taxon>
        <taxon>Actinomycetes</taxon>
        <taxon>Actinomycetales</taxon>
        <taxon>Actinomycetaceae</taxon>
        <taxon>Scrofimicrobium</taxon>
    </lineage>
</organism>
<evidence type="ECO:0000313" key="2">
    <source>
        <dbReference type="EMBL" id="XBW08975.1"/>
    </source>
</evidence>
<dbReference type="AlphaFoldDB" id="A0AAU7VAR7"/>
<feature type="domain" description="PLD phosphodiesterase" evidence="1">
    <location>
        <begin position="130"/>
        <end position="157"/>
    </location>
</feature>